<name>A0ABS8VI09_DATST</name>
<reference evidence="1 2" key="1">
    <citation type="journal article" date="2021" name="BMC Genomics">
        <title>Datura genome reveals duplications of psychoactive alkaloid biosynthetic genes and high mutation rate following tissue culture.</title>
        <authorList>
            <person name="Rajewski A."/>
            <person name="Carter-House D."/>
            <person name="Stajich J."/>
            <person name="Litt A."/>
        </authorList>
    </citation>
    <scope>NUCLEOTIDE SEQUENCE [LARGE SCALE GENOMIC DNA]</scope>
    <source>
        <strain evidence="1">AR-01</strain>
    </source>
</reference>
<protein>
    <submittedName>
        <fullName evidence="1">Uncharacterized protein</fullName>
    </submittedName>
</protein>
<evidence type="ECO:0000313" key="1">
    <source>
        <dbReference type="EMBL" id="MCD9646354.1"/>
    </source>
</evidence>
<proteinExistence type="predicted"/>
<evidence type="ECO:0000313" key="2">
    <source>
        <dbReference type="Proteomes" id="UP000823775"/>
    </source>
</evidence>
<dbReference type="EMBL" id="JACEIK010004759">
    <property type="protein sequence ID" value="MCD9646354.1"/>
    <property type="molecule type" value="Genomic_DNA"/>
</dbReference>
<organism evidence="1 2">
    <name type="scientific">Datura stramonium</name>
    <name type="common">Jimsonweed</name>
    <name type="synonym">Common thornapple</name>
    <dbReference type="NCBI Taxonomy" id="4076"/>
    <lineage>
        <taxon>Eukaryota</taxon>
        <taxon>Viridiplantae</taxon>
        <taxon>Streptophyta</taxon>
        <taxon>Embryophyta</taxon>
        <taxon>Tracheophyta</taxon>
        <taxon>Spermatophyta</taxon>
        <taxon>Magnoliopsida</taxon>
        <taxon>eudicotyledons</taxon>
        <taxon>Gunneridae</taxon>
        <taxon>Pentapetalae</taxon>
        <taxon>asterids</taxon>
        <taxon>lamiids</taxon>
        <taxon>Solanales</taxon>
        <taxon>Solanaceae</taxon>
        <taxon>Solanoideae</taxon>
        <taxon>Datureae</taxon>
        <taxon>Datura</taxon>
    </lineage>
</organism>
<sequence length="58" mass="6540">DSKELGQNVDVAPREVNDEASCEEVNEELKVAAPLSLIKPLIPNPLFPQWLRKKNNDK</sequence>
<gene>
    <name evidence="1" type="ORF">HAX54_036122</name>
</gene>
<dbReference type="Proteomes" id="UP000823775">
    <property type="component" value="Unassembled WGS sequence"/>
</dbReference>
<accession>A0ABS8VI09</accession>
<keyword evidence="2" id="KW-1185">Reference proteome</keyword>
<comment type="caution">
    <text evidence="1">The sequence shown here is derived from an EMBL/GenBank/DDBJ whole genome shotgun (WGS) entry which is preliminary data.</text>
</comment>
<feature type="non-terminal residue" evidence="1">
    <location>
        <position position="1"/>
    </location>
</feature>